<dbReference type="InterPro" id="IPR002750">
    <property type="entry name" value="CobE/GbiG_C"/>
</dbReference>
<organism evidence="3 4">
    <name type="scientific">Caproiciproducens faecalis</name>
    <dbReference type="NCBI Taxonomy" id="2820301"/>
    <lineage>
        <taxon>Bacteria</taxon>
        <taxon>Bacillati</taxon>
        <taxon>Bacillota</taxon>
        <taxon>Clostridia</taxon>
        <taxon>Eubacteriales</taxon>
        <taxon>Acutalibacteraceae</taxon>
        <taxon>Caproiciproducens</taxon>
    </lineage>
</organism>
<feature type="domain" description="Cobalamin synthesis G N-terminal" evidence="2">
    <location>
        <begin position="57"/>
        <end position="134"/>
    </location>
</feature>
<dbReference type="PANTHER" id="PTHR37477:SF1">
    <property type="entry name" value="COBALT-PRECORRIN-5A HYDROLASE"/>
    <property type="match status" value="1"/>
</dbReference>
<sequence>MKISIISFTAKGAALAQSVGEKLQQEMETAVYTKHRGLPDSLKAVYVEQNLSRWAGGQFQAHSALLFIGACGIAVRGIAPSVKDKLEDSPVLVMDEACRFVIPLLSGHFGGANELAERIAQMTGAVPVITTATDVNGLFAADAFARKNKLSVCNRSGIEIVSSSLLAGKTVTMAVAGTCSGSWPEELTQVPYPVDGKASVIVSPFTGDAEKADLQLCPKAYVIGIGCKRGKPFSEIEEAAEKQLRNAGIRWEALAAVTSVDRKKDEPGLLEFAKKHRLPFLTYSADSLNQISGDFSSSAFVEEQLGVDNVCERAAVAASGESGKLIIRKYAENGITVAIAEKKWSVSFNEI</sequence>
<dbReference type="Gene3D" id="3.40.50.11220">
    <property type="match status" value="1"/>
</dbReference>
<dbReference type="Pfam" id="PF01890">
    <property type="entry name" value="CbiG_C"/>
    <property type="match status" value="1"/>
</dbReference>
<dbReference type="InterPro" id="IPR036518">
    <property type="entry name" value="CobE/GbiG_C_sf"/>
</dbReference>
<dbReference type="Gene3D" id="3.30.420.180">
    <property type="entry name" value="CobE/GbiG C-terminal domain"/>
    <property type="match status" value="1"/>
</dbReference>
<dbReference type="SUPFAM" id="SSF159672">
    <property type="entry name" value="CbiG N-terminal domain-like"/>
    <property type="match status" value="1"/>
</dbReference>
<gene>
    <name evidence="3" type="ORF">J5W02_00525</name>
</gene>
<dbReference type="EMBL" id="JAGFNZ010000001">
    <property type="protein sequence ID" value="MBW7571285.1"/>
    <property type="molecule type" value="Genomic_DNA"/>
</dbReference>
<keyword evidence="3" id="KW-0378">Hydrolase</keyword>
<reference evidence="3 4" key="1">
    <citation type="submission" date="2021-03" db="EMBL/GenBank/DDBJ databases">
        <title>Caproiciproducens sp. nov. isolated from feces of cow.</title>
        <authorList>
            <person name="Choi J.-Y."/>
        </authorList>
    </citation>
    <scope>NUCLEOTIDE SEQUENCE [LARGE SCALE GENOMIC DNA]</scope>
    <source>
        <strain evidence="3 4">AGMB10547</strain>
    </source>
</reference>
<dbReference type="Proteomes" id="UP000719942">
    <property type="component" value="Unassembled WGS sequence"/>
</dbReference>
<evidence type="ECO:0000313" key="4">
    <source>
        <dbReference type="Proteomes" id="UP000719942"/>
    </source>
</evidence>
<dbReference type="InterPro" id="IPR052553">
    <property type="entry name" value="CbiG_hydrolase"/>
</dbReference>
<name>A0ABS7DJ23_9FIRM</name>
<dbReference type="InterPro" id="IPR021744">
    <property type="entry name" value="CbiG_N"/>
</dbReference>
<accession>A0ABS7DJ23</accession>
<dbReference type="GO" id="GO:0016787">
    <property type="term" value="F:hydrolase activity"/>
    <property type="evidence" value="ECO:0007669"/>
    <property type="project" value="UniProtKB-KW"/>
</dbReference>
<keyword evidence="4" id="KW-1185">Reference proteome</keyword>
<dbReference type="InterPro" id="IPR038029">
    <property type="entry name" value="GbiG_N_sf"/>
</dbReference>
<dbReference type="PANTHER" id="PTHR37477">
    <property type="entry name" value="COBALT-PRECORRIN-5A HYDROLASE"/>
    <property type="match status" value="1"/>
</dbReference>
<evidence type="ECO:0000313" key="3">
    <source>
        <dbReference type="EMBL" id="MBW7571285.1"/>
    </source>
</evidence>
<dbReference type="RefSeq" id="WP_219938499.1">
    <property type="nucleotide sequence ID" value="NZ_JAGFNZ010000001.1"/>
</dbReference>
<comment type="caution">
    <text evidence="3">The sequence shown here is derived from an EMBL/GenBank/DDBJ whole genome shotgun (WGS) entry which is preliminary data.</text>
</comment>
<evidence type="ECO:0000259" key="2">
    <source>
        <dbReference type="Pfam" id="PF11760"/>
    </source>
</evidence>
<evidence type="ECO:0000259" key="1">
    <source>
        <dbReference type="Pfam" id="PF01890"/>
    </source>
</evidence>
<feature type="domain" description="CobE/GbiG C-terminal" evidence="1">
    <location>
        <begin position="221"/>
        <end position="340"/>
    </location>
</feature>
<protein>
    <submittedName>
        <fullName evidence="3">Cobalt-precorrin 5A hydrolase</fullName>
    </submittedName>
</protein>
<proteinExistence type="predicted"/>
<dbReference type="Pfam" id="PF11760">
    <property type="entry name" value="CbiG_N"/>
    <property type="match status" value="1"/>
</dbReference>
<dbReference type="SUPFAM" id="SSF159664">
    <property type="entry name" value="CobE/GbiG C-terminal domain-like"/>
    <property type="match status" value="1"/>
</dbReference>